<feature type="domain" description="RING-type" evidence="12">
    <location>
        <begin position="866"/>
        <end position="1052"/>
    </location>
</feature>
<dbReference type="GeneID" id="6007535"/>
<dbReference type="InterPro" id="IPR000571">
    <property type="entry name" value="Znf_CCCH"/>
</dbReference>
<dbReference type="PROSITE" id="PS50103">
    <property type="entry name" value="ZF_C3H1"/>
    <property type="match status" value="2"/>
</dbReference>
<keyword evidence="14" id="KW-1185">Reference proteome</keyword>
<dbReference type="Pfam" id="PF01485">
    <property type="entry name" value="IBR"/>
    <property type="match status" value="1"/>
</dbReference>
<dbReference type="Gene3D" id="1.20.120.1750">
    <property type="match status" value="1"/>
</dbReference>
<dbReference type="SMART" id="SM00356">
    <property type="entry name" value="ZnF_C3H1"/>
    <property type="match status" value="2"/>
</dbReference>
<feature type="domain" description="C3H1-type" evidence="11">
    <location>
        <begin position="109"/>
        <end position="136"/>
    </location>
</feature>
<evidence type="ECO:0000259" key="12">
    <source>
        <dbReference type="PROSITE" id="PS51873"/>
    </source>
</evidence>
<comment type="pathway">
    <text evidence="1">Protein modification; protein ubiquitination.</text>
</comment>
<dbReference type="Gene3D" id="4.10.1000.10">
    <property type="entry name" value="Zinc finger, CCCH-type"/>
    <property type="match status" value="1"/>
</dbReference>
<evidence type="ECO:0000256" key="4">
    <source>
        <dbReference type="ARBA" id="ARBA00022737"/>
    </source>
</evidence>
<dbReference type="InterPro" id="IPR001841">
    <property type="entry name" value="Znf_RING"/>
</dbReference>
<evidence type="ECO:0000259" key="10">
    <source>
        <dbReference type="PROSITE" id="PS50089"/>
    </source>
</evidence>
<proteinExistence type="predicted"/>
<accession>A8N8C1</accession>
<dbReference type="InParanoid" id="A8N8C1"/>
<evidence type="ECO:0000313" key="14">
    <source>
        <dbReference type="Proteomes" id="UP000001861"/>
    </source>
</evidence>
<dbReference type="KEGG" id="cci:CC1G_03968"/>
<keyword evidence="3 8" id="KW-0479">Metal-binding</keyword>
<dbReference type="Proteomes" id="UP000001861">
    <property type="component" value="Unassembled WGS sequence"/>
</dbReference>
<feature type="zinc finger region" description="C3H1-type" evidence="8">
    <location>
        <begin position="109"/>
        <end position="136"/>
    </location>
</feature>
<dbReference type="SMART" id="SM00647">
    <property type="entry name" value="IBR"/>
    <property type="match status" value="1"/>
</dbReference>
<sequence>MTSPRTTTGDLQTGGYASRRESSSVICQSFRDYGHCELGKDCPKQHILLVASGKAVSASPHNRDENDGASEPIPPLPVSSTPRVDVTQIAAIKAISDAAAHHGPRSNVDVRKNPCFRWEKGSCLRGDQCRYRHDPEFTGLNTQGTAEKKADAKVWSEEDQKKFEQTALNVREKLRALASRGKDPNRDVGPSTPGTSREETHMVGYREPITPTDLRKLSAAARKRHVKASKEEKGGILSLLVRDVEATGLVQVAAPKRQREEVELQTELDRVKQEMMAELEFRQAIEESEKLLIAKAVGTKRQRDQEEKKTRRRKEEERERARKAIEEAAKRRREEEERIAEEKRMKEKELEEQRKRALEEHQKREAESTLSRVVAGSNLVTFSAGLQIMEVIPGFELCTVTLHDLPPDTKEEEIVRIFTEHLGIDNLTFHLASLKPIPGQKKVATLFLRSEQASLLPFAFEDIELREHPIRVEVGANATWGRMNAYSNATTITTLTIAWNLPSLTMIATCSSMEEAQLKVHEINAKPPLLGTRKVRAAMNRQPAGHAARYWTPASIKLTNIPCQLSTSDIAEFTGIPSIRQIKSPTYDLESEKQRLEARLAAYQPVKDSFETSENPNGLQAKIKFESYEDAEKVYDAIQQGHFGSFPHFRPSLPKRHEYSITIPVAQYEAQRSRWDELADSNGDKKKAFVTVKTVANGARMVVKVLGSDQEEVGVLKVRVEALVAGQRLDSNHWHSSFFSSDGSKFLERVNADTKAYIVLDPKLHALRAYGDDASLTLARGLISGEVERLNASEWSEKLPRRAVGFFMREGLKVLKDNIGEENATLDLATGTVKIKGGDNDRQLLRKLIREATLSGGGAQSPVSDNEKLCPICYNAASAQPFICGHSYCHGCLQHYLVSALNSDKFPLVCMGDEDTCKTPIPIPVILRNLPRESFNRLVEVAFQSYIHQHPLEYKYCPTPDCTQIYRQQGEGTTPTHQCPSCFVKICGTCNEGAHDGMNCEEARVHRDPKLQEQLNDEWLRDNGVKKCPGCGALVFKESGCNHMTCSKVTAV</sequence>
<dbReference type="STRING" id="240176.A8N8C1"/>
<organism evidence="13 14">
    <name type="scientific">Coprinopsis cinerea (strain Okayama-7 / 130 / ATCC MYA-4618 / FGSC 9003)</name>
    <name type="common">Inky cap fungus</name>
    <name type="synonym">Hormographiella aspergillata</name>
    <dbReference type="NCBI Taxonomy" id="240176"/>
    <lineage>
        <taxon>Eukaryota</taxon>
        <taxon>Fungi</taxon>
        <taxon>Dikarya</taxon>
        <taxon>Basidiomycota</taxon>
        <taxon>Agaricomycotina</taxon>
        <taxon>Agaricomycetes</taxon>
        <taxon>Agaricomycetidae</taxon>
        <taxon>Agaricales</taxon>
        <taxon>Agaricineae</taxon>
        <taxon>Psathyrellaceae</taxon>
        <taxon>Coprinopsis</taxon>
    </lineage>
</organism>
<evidence type="ECO:0000256" key="8">
    <source>
        <dbReference type="PROSITE-ProRule" id="PRU00723"/>
    </source>
</evidence>
<evidence type="ECO:0000256" key="6">
    <source>
        <dbReference type="ARBA" id="ARBA00022786"/>
    </source>
</evidence>
<dbReference type="VEuPathDB" id="FungiDB:CC1G_03968"/>
<feature type="region of interest" description="Disordered" evidence="9">
    <location>
        <begin position="1"/>
        <end position="22"/>
    </location>
</feature>
<evidence type="ECO:0000313" key="13">
    <source>
        <dbReference type="EMBL" id="EAU90699.2"/>
    </source>
</evidence>
<dbReference type="Gene3D" id="6.10.250.3220">
    <property type="match status" value="1"/>
</dbReference>
<feature type="domain" description="C3H1-type" evidence="11">
    <location>
        <begin position="21"/>
        <end position="49"/>
    </location>
</feature>
<feature type="domain" description="RING-type" evidence="10">
    <location>
        <begin position="870"/>
        <end position="914"/>
    </location>
</feature>
<evidence type="ECO:0000256" key="9">
    <source>
        <dbReference type="SAM" id="MobiDB-lite"/>
    </source>
</evidence>
<feature type="compositionally biased region" description="Basic and acidic residues" evidence="9">
    <location>
        <begin position="301"/>
        <end position="367"/>
    </location>
</feature>
<keyword evidence="6" id="KW-0833">Ubl conjugation pathway</keyword>
<reference evidence="13 14" key="1">
    <citation type="journal article" date="2010" name="Proc. Natl. Acad. Sci. U.S.A.">
        <title>Insights into evolution of multicellular fungi from the assembled chromosomes of the mushroom Coprinopsis cinerea (Coprinus cinereus).</title>
        <authorList>
            <person name="Stajich J.E."/>
            <person name="Wilke S.K."/>
            <person name="Ahren D."/>
            <person name="Au C.H."/>
            <person name="Birren B.W."/>
            <person name="Borodovsky M."/>
            <person name="Burns C."/>
            <person name="Canback B."/>
            <person name="Casselton L.A."/>
            <person name="Cheng C.K."/>
            <person name="Deng J."/>
            <person name="Dietrich F.S."/>
            <person name="Fargo D.C."/>
            <person name="Farman M.L."/>
            <person name="Gathman A.C."/>
            <person name="Goldberg J."/>
            <person name="Guigo R."/>
            <person name="Hoegger P.J."/>
            <person name="Hooker J.B."/>
            <person name="Huggins A."/>
            <person name="James T.Y."/>
            <person name="Kamada T."/>
            <person name="Kilaru S."/>
            <person name="Kodira C."/>
            <person name="Kues U."/>
            <person name="Kupfer D."/>
            <person name="Kwan H.S."/>
            <person name="Lomsadze A."/>
            <person name="Li W."/>
            <person name="Lilly W.W."/>
            <person name="Ma L.J."/>
            <person name="Mackey A.J."/>
            <person name="Manning G."/>
            <person name="Martin F."/>
            <person name="Muraguchi H."/>
            <person name="Natvig D.O."/>
            <person name="Palmerini H."/>
            <person name="Ramesh M.A."/>
            <person name="Rehmeyer C.J."/>
            <person name="Roe B.A."/>
            <person name="Shenoy N."/>
            <person name="Stanke M."/>
            <person name="Ter-Hovhannisyan V."/>
            <person name="Tunlid A."/>
            <person name="Velagapudi R."/>
            <person name="Vision T.J."/>
            <person name="Zeng Q."/>
            <person name="Zolan M.E."/>
            <person name="Pukkila P.J."/>
        </authorList>
    </citation>
    <scope>NUCLEOTIDE SEQUENCE [LARGE SCALE GENOMIC DNA]</scope>
    <source>
        <strain evidence="14">Okayama-7 / 130 / ATCC MYA-4618 / FGSC 9003</strain>
    </source>
</reference>
<keyword evidence="7 8" id="KW-0862">Zinc</keyword>
<dbReference type="GO" id="GO:0043130">
    <property type="term" value="F:ubiquitin binding"/>
    <property type="evidence" value="ECO:0007669"/>
    <property type="project" value="TreeGrafter"/>
</dbReference>
<feature type="region of interest" description="Disordered" evidence="9">
    <location>
        <begin position="58"/>
        <end position="81"/>
    </location>
</feature>
<keyword evidence="5 8" id="KW-0863">Zinc-finger</keyword>
<feature type="compositionally biased region" description="Polar residues" evidence="9">
    <location>
        <begin position="1"/>
        <end position="11"/>
    </location>
</feature>
<feature type="zinc finger region" description="C3H1-type" evidence="8">
    <location>
        <begin position="21"/>
        <end position="49"/>
    </location>
</feature>
<dbReference type="AlphaFoldDB" id="A8N8C1"/>
<dbReference type="InterPro" id="IPR002867">
    <property type="entry name" value="IBR_dom"/>
</dbReference>
<keyword evidence="4" id="KW-0677">Repeat</keyword>
<evidence type="ECO:0000259" key="11">
    <source>
        <dbReference type="PROSITE" id="PS50103"/>
    </source>
</evidence>
<dbReference type="Gene3D" id="3.30.40.10">
    <property type="entry name" value="Zinc/RING finger domain, C3HC4 (zinc finger)"/>
    <property type="match status" value="1"/>
</dbReference>
<evidence type="ECO:0000256" key="7">
    <source>
        <dbReference type="ARBA" id="ARBA00022833"/>
    </source>
</evidence>
<gene>
    <name evidence="13" type="ORF">CC1G_03968</name>
</gene>
<dbReference type="RefSeq" id="XP_001831077.2">
    <property type="nucleotide sequence ID" value="XM_001831025.2"/>
</dbReference>
<protein>
    <submittedName>
        <fullName evidence="13">RING finger protein</fullName>
    </submittedName>
</protein>
<dbReference type="SUPFAM" id="SSF90229">
    <property type="entry name" value="CCCH zinc finger"/>
    <property type="match status" value="1"/>
</dbReference>
<comment type="caution">
    <text evidence="13">The sequence shown here is derived from an EMBL/GenBank/DDBJ whole genome shotgun (WGS) entry which is preliminary data.</text>
</comment>
<dbReference type="PANTHER" id="PTHR22770">
    <property type="entry name" value="UBIQUITIN CONJUGATING ENZYME 7 INTERACTING PROTEIN-RELATED"/>
    <property type="match status" value="1"/>
</dbReference>
<dbReference type="GO" id="GO:0008270">
    <property type="term" value="F:zinc ion binding"/>
    <property type="evidence" value="ECO:0007669"/>
    <property type="project" value="UniProtKB-KW"/>
</dbReference>
<dbReference type="eggNOG" id="KOG1812">
    <property type="taxonomic scope" value="Eukaryota"/>
</dbReference>
<dbReference type="InterPro" id="IPR013083">
    <property type="entry name" value="Znf_RING/FYVE/PHD"/>
</dbReference>
<dbReference type="PROSITE" id="PS51873">
    <property type="entry name" value="TRIAD"/>
    <property type="match status" value="1"/>
</dbReference>
<dbReference type="InterPro" id="IPR044066">
    <property type="entry name" value="TRIAD_supradom"/>
</dbReference>
<dbReference type="GO" id="GO:0043161">
    <property type="term" value="P:proteasome-mediated ubiquitin-dependent protein catabolic process"/>
    <property type="evidence" value="ECO:0007669"/>
    <property type="project" value="TreeGrafter"/>
</dbReference>
<dbReference type="PROSITE" id="PS50089">
    <property type="entry name" value="ZF_RING_2"/>
    <property type="match status" value="1"/>
</dbReference>
<dbReference type="SUPFAM" id="SSF57850">
    <property type="entry name" value="RING/U-box"/>
    <property type="match status" value="2"/>
</dbReference>
<evidence type="ECO:0000256" key="3">
    <source>
        <dbReference type="ARBA" id="ARBA00022723"/>
    </source>
</evidence>
<dbReference type="OrthoDB" id="1431934at2759"/>
<dbReference type="OMA" id="QDQGSWC"/>
<dbReference type="GO" id="GO:0000151">
    <property type="term" value="C:ubiquitin ligase complex"/>
    <property type="evidence" value="ECO:0007669"/>
    <property type="project" value="TreeGrafter"/>
</dbReference>
<dbReference type="CDD" id="cd20335">
    <property type="entry name" value="BRcat_RBR"/>
    <property type="match status" value="1"/>
</dbReference>
<dbReference type="InterPro" id="IPR051628">
    <property type="entry name" value="LUBAC_E3_Ligases"/>
</dbReference>
<evidence type="ECO:0000256" key="5">
    <source>
        <dbReference type="ARBA" id="ARBA00022771"/>
    </source>
</evidence>
<name>A8N8C1_COPC7</name>
<feature type="region of interest" description="Disordered" evidence="9">
    <location>
        <begin position="178"/>
        <end position="199"/>
    </location>
</feature>
<dbReference type="InterPro" id="IPR017907">
    <property type="entry name" value="Znf_RING_CS"/>
</dbReference>
<feature type="region of interest" description="Disordered" evidence="9">
    <location>
        <begin position="296"/>
        <end position="368"/>
    </location>
</feature>
<dbReference type="HOGENOM" id="CLU_004235_0_0_1"/>
<evidence type="ECO:0000256" key="1">
    <source>
        <dbReference type="ARBA" id="ARBA00004906"/>
    </source>
</evidence>
<dbReference type="EMBL" id="AACS02000007">
    <property type="protein sequence ID" value="EAU90699.2"/>
    <property type="molecule type" value="Genomic_DNA"/>
</dbReference>
<dbReference type="PANTHER" id="PTHR22770:SF13">
    <property type="entry name" value="RING-TYPE DOMAIN-CONTAINING PROTEIN"/>
    <property type="match status" value="1"/>
</dbReference>
<evidence type="ECO:0000256" key="2">
    <source>
        <dbReference type="ARBA" id="ARBA00022679"/>
    </source>
</evidence>
<keyword evidence="2" id="KW-0808">Transferase</keyword>
<dbReference type="InterPro" id="IPR036855">
    <property type="entry name" value="Znf_CCCH_sf"/>
</dbReference>
<dbReference type="PROSITE" id="PS00518">
    <property type="entry name" value="ZF_RING_1"/>
    <property type="match status" value="1"/>
</dbReference>
<dbReference type="GO" id="GO:0004842">
    <property type="term" value="F:ubiquitin-protein transferase activity"/>
    <property type="evidence" value="ECO:0007669"/>
    <property type="project" value="TreeGrafter"/>
</dbReference>
<dbReference type="GO" id="GO:0097039">
    <property type="term" value="P:protein linear polyubiquitination"/>
    <property type="evidence" value="ECO:0007669"/>
    <property type="project" value="TreeGrafter"/>
</dbReference>